<dbReference type="Proteomes" id="UP000620104">
    <property type="component" value="Unassembled WGS sequence"/>
</dbReference>
<comment type="caution">
    <text evidence="2">The sequence shown here is derived from an EMBL/GenBank/DDBJ whole genome shotgun (WGS) entry which is preliminary data.</text>
</comment>
<reference evidence="2" key="1">
    <citation type="submission" date="2020-07" db="EMBL/GenBank/DDBJ databases">
        <title>Draft Genome Sequence of a Deep-Sea Yeast, Naganishia (Cryptococcus) liquefaciens strain N6.</title>
        <authorList>
            <person name="Han Y.W."/>
            <person name="Kajitani R."/>
            <person name="Morimoto H."/>
            <person name="Parhat M."/>
            <person name="Tsubouchi H."/>
            <person name="Bakenova O."/>
            <person name="Ogata M."/>
            <person name="Argunhan B."/>
            <person name="Aoki R."/>
            <person name="Kajiwara S."/>
            <person name="Itoh T."/>
            <person name="Iwasaki H."/>
        </authorList>
    </citation>
    <scope>NUCLEOTIDE SEQUENCE</scope>
    <source>
        <strain evidence="2">N6</strain>
    </source>
</reference>
<keyword evidence="3" id="KW-1185">Reference proteome</keyword>
<evidence type="ECO:0000313" key="2">
    <source>
        <dbReference type="EMBL" id="GHJ89306.1"/>
    </source>
</evidence>
<sequence>MSLITIPCTVPTSLGFSLDQSESRVHWGPGTEPATETISTPSQPPVSGTDNSMLPINGPPCGSEEIPVFVGAFAVSHRSQTLCLQIKEILRNVDTGTDKEQRQEAFRRNLATALNGLADDLRSEYPKGLPDTVNVWFEKDDHLKLCKPFLPENFRGCSIESRAWELVVIHGILVVEFSAGALMVILQ</sequence>
<dbReference type="EMBL" id="BLZA01000040">
    <property type="protein sequence ID" value="GHJ89306.1"/>
    <property type="molecule type" value="Genomic_DNA"/>
</dbReference>
<proteinExistence type="predicted"/>
<evidence type="ECO:0000313" key="3">
    <source>
        <dbReference type="Proteomes" id="UP000620104"/>
    </source>
</evidence>
<organism evidence="2 3">
    <name type="scientific">Naganishia liquefaciens</name>
    <dbReference type="NCBI Taxonomy" id="104408"/>
    <lineage>
        <taxon>Eukaryota</taxon>
        <taxon>Fungi</taxon>
        <taxon>Dikarya</taxon>
        <taxon>Basidiomycota</taxon>
        <taxon>Agaricomycotina</taxon>
        <taxon>Tremellomycetes</taxon>
        <taxon>Filobasidiales</taxon>
        <taxon>Filobasidiaceae</taxon>
        <taxon>Naganishia</taxon>
    </lineage>
</organism>
<accession>A0A8H3YJ90</accession>
<evidence type="ECO:0000256" key="1">
    <source>
        <dbReference type="SAM" id="MobiDB-lite"/>
    </source>
</evidence>
<protein>
    <submittedName>
        <fullName evidence="2">Uncharacterized protein</fullName>
    </submittedName>
</protein>
<name>A0A8H3YJ90_9TREE</name>
<gene>
    <name evidence="2" type="ORF">NliqN6_5708</name>
</gene>
<feature type="compositionally biased region" description="Polar residues" evidence="1">
    <location>
        <begin position="34"/>
        <end position="49"/>
    </location>
</feature>
<dbReference type="AlphaFoldDB" id="A0A8H3YJ90"/>
<feature type="region of interest" description="Disordered" evidence="1">
    <location>
        <begin position="21"/>
        <end position="49"/>
    </location>
</feature>